<sequence>MRFLAIVLIFVILGQSVNGWPFWRRWRPPPPPLFYPRPFFYPPPLPPPPMFYPPPYYYRNPVGSFLQGAVVGGLVGGTLGLFGKK</sequence>
<evidence type="ECO:0000313" key="4">
    <source>
        <dbReference type="WBParaSite" id="MBELARI_LOCUS20380"/>
    </source>
</evidence>
<dbReference type="WBParaSite" id="MBELARI_LOCUS20380">
    <property type="protein sequence ID" value="MBELARI_LOCUS20380"/>
    <property type="gene ID" value="MBELARI_LOCUS20380"/>
</dbReference>
<reference evidence="4" key="1">
    <citation type="submission" date="2024-02" db="UniProtKB">
        <authorList>
            <consortium name="WormBaseParasite"/>
        </authorList>
    </citation>
    <scope>IDENTIFICATION</scope>
</reference>
<dbReference type="AlphaFoldDB" id="A0AAF3J752"/>
<dbReference type="Proteomes" id="UP000887575">
    <property type="component" value="Unassembled WGS sequence"/>
</dbReference>
<evidence type="ECO:0000256" key="2">
    <source>
        <dbReference type="SAM" id="SignalP"/>
    </source>
</evidence>
<keyword evidence="1" id="KW-1133">Transmembrane helix</keyword>
<organism evidence="3 4">
    <name type="scientific">Mesorhabditis belari</name>
    <dbReference type="NCBI Taxonomy" id="2138241"/>
    <lineage>
        <taxon>Eukaryota</taxon>
        <taxon>Metazoa</taxon>
        <taxon>Ecdysozoa</taxon>
        <taxon>Nematoda</taxon>
        <taxon>Chromadorea</taxon>
        <taxon>Rhabditida</taxon>
        <taxon>Rhabditina</taxon>
        <taxon>Rhabditomorpha</taxon>
        <taxon>Rhabditoidea</taxon>
        <taxon>Rhabditidae</taxon>
        <taxon>Mesorhabditinae</taxon>
        <taxon>Mesorhabditis</taxon>
    </lineage>
</organism>
<keyword evidence="1" id="KW-0472">Membrane</keyword>
<keyword evidence="1" id="KW-0812">Transmembrane</keyword>
<protein>
    <submittedName>
        <fullName evidence="4">Uncharacterized protein</fullName>
    </submittedName>
</protein>
<accession>A0AAF3J752</accession>
<name>A0AAF3J752_9BILA</name>
<keyword evidence="2" id="KW-0732">Signal</keyword>
<feature type="signal peptide" evidence="2">
    <location>
        <begin position="1"/>
        <end position="19"/>
    </location>
</feature>
<evidence type="ECO:0000313" key="3">
    <source>
        <dbReference type="Proteomes" id="UP000887575"/>
    </source>
</evidence>
<proteinExistence type="predicted"/>
<keyword evidence="3" id="KW-1185">Reference proteome</keyword>
<feature type="transmembrane region" description="Helical" evidence="1">
    <location>
        <begin position="62"/>
        <end position="82"/>
    </location>
</feature>
<evidence type="ECO:0000256" key="1">
    <source>
        <dbReference type="SAM" id="Phobius"/>
    </source>
</evidence>
<feature type="chain" id="PRO_5041983813" evidence="2">
    <location>
        <begin position="20"/>
        <end position="85"/>
    </location>
</feature>